<protein>
    <recommendedName>
        <fullName evidence="3">Cationic amino acid transporter C-terminal domain-containing protein</fullName>
    </recommendedName>
</protein>
<dbReference type="GO" id="GO:0005886">
    <property type="term" value="C:plasma membrane"/>
    <property type="evidence" value="ECO:0007669"/>
    <property type="project" value="TreeGrafter"/>
</dbReference>
<keyword evidence="1" id="KW-0813">Transport</keyword>
<dbReference type="OrthoDB" id="3900342at2759"/>
<name>A0A0B1TDU4_OESDE</name>
<feature type="transmembrane region" description="Helical" evidence="2">
    <location>
        <begin position="12"/>
        <end position="30"/>
    </location>
</feature>
<reference evidence="4 5" key="1">
    <citation type="submission" date="2014-03" db="EMBL/GenBank/DDBJ databases">
        <title>Draft genome of the hookworm Oesophagostomum dentatum.</title>
        <authorList>
            <person name="Mitreva M."/>
        </authorList>
    </citation>
    <scope>NUCLEOTIDE SEQUENCE [LARGE SCALE GENOMIC DNA]</scope>
    <source>
        <strain evidence="4 5">OD-Hann</strain>
    </source>
</reference>
<keyword evidence="5" id="KW-1185">Reference proteome</keyword>
<dbReference type="Proteomes" id="UP000053660">
    <property type="component" value="Unassembled WGS sequence"/>
</dbReference>
<sequence>MGFLFKVPLVPWIPAIGLLINCFMMAYLAYLTWARFFIWMAVGFIIYFLYGIRHSKEGKKRRTIAESSISTVSKPDKK</sequence>
<evidence type="ECO:0000256" key="1">
    <source>
        <dbReference type="ARBA" id="ARBA00022448"/>
    </source>
</evidence>
<feature type="transmembrane region" description="Helical" evidence="2">
    <location>
        <begin position="36"/>
        <end position="52"/>
    </location>
</feature>
<keyword evidence="2" id="KW-1133">Transmembrane helix</keyword>
<evidence type="ECO:0000313" key="4">
    <source>
        <dbReference type="EMBL" id="KHJ95698.1"/>
    </source>
</evidence>
<proteinExistence type="predicted"/>
<dbReference type="GO" id="GO:0015171">
    <property type="term" value="F:amino acid transmembrane transporter activity"/>
    <property type="evidence" value="ECO:0007669"/>
    <property type="project" value="TreeGrafter"/>
</dbReference>
<organism evidence="4 5">
    <name type="scientific">Oesophagostomum dentatum</name>
    <name type="common">Nodular worm</name>
    <dbReference type="NCBI Taxonomy" id="61180"/>
    <lineage>
        <taxon>Eukaryota</taxon>
        <taxon>Metazoa</taxon>
        <taxon>Ecdysozoa</taxon>
        <taxon>Nematoda</taxon>
        <taxon>Chromadorea</taxon>
        <taxon>Rhabditida</taxon>
        <taxon>Rhabditina</taxon>
        <taxon>Rhabditomorpha</taxon>
        <taxon>Strongyloidea</taxon>
        <taxon>Strongylidae</taxon>
        <taxon>Oesophagostomum</taxon>
    </lineage>
</organism>
<evidence type="ECO:0000256" key="2">
    <source>
        <dbReference type="SAM" id="Phobius"/>
    </source>
</evidence>
<accession>A0A0B1TDU4</accession>
<dbReference type="AlphaFoldDB" id="A0A0B1TDU4"/>
<dbReference type="PANTHER" id="PTHR43243">
    <property type="entry name" value="INNER MEMBRANE TRANSPORTER YGJI-RELATED"/>
    <property type="match status" value="1"/>
</dbReference>
<keyword evidence="2" id="KW-0472">Membrane</keyword>
<dbReference type="InterPro" id="IPR029485">
    <property type="entry name" value="CAT_C"/>
</dbReference>
<evidence type="ECO:0000259" key="3">
    <source>
        <dbReference type="Pfam" id="PF13906"/>
    </source>
</evidence>
<evidence type="ECO:0000313" key="5">
    <source>
        <dbReference type="Proteomes" id="UP000053660"/>
    </source>
</evidence>
<feature type="domain" description="Cationic amino acid transporter C-terminal" evidence="3">
    <location>
        <begin position="5"/>
        <end position="55"/>
    </location>
</feature>
<dbReference type="PANTHER" id="PTHR43243:SF4">
    <property type="entry name" value="CATIONIC AMINO ACID TRANSPORTER 4"/>
    <property type="match status" value="1"/>
</dbReference>
<keyword evidence="2" id="KW-0812">Transmembrane</keyword>
<gene>
    <name evidence="4" type="ORF">OESDEN_04355</name>
</gene>
<dbReference type="EMBL" id="KN549879">
    <property type="protein sequence ID" value="KHJ95698.1"/>
    <property type="molecule type" value="Genomic_DNA"/>
</dbReference>
<dbReference type="Gene3D" id="1.20.1740.10">
    <property type="entry name" value="Amino acid/polyamine transporter I"/>
    <property type="match status" value="1"/>
</dbReference>
<dbReference type="Pfam" id="PF13906">
    <property type="entry name" value="AA_permease_C"/>
    <property type="match status" value="1"/>
</dbReference>